<reference evidence="3 4" key="1">
    <citation type="journal article" date="2020" name="Microorganisms">
        <title>Osmotic Adaptation and Compatible Solute Biosynthesis of Phototrophic Bacteria as Revealed from Genome Analyses.</title>
        <authorList>
            <person name="Imhoff J.F."/>
            <person name="Rahn T."/>
            <person name="Kunzel S."/>
            <person name="Keller A."/>
            <person name="Neulinger S.C."/>
        </authorList>
    </citation>
    <scope>NUCLEOTIDE SEQUENCE [LARGE SCALE GENOMIC DNA]</scope>
    <source>
        <strain evidence="3 4">DSM 9895</strain>
    </source>
</reference>
<name>A0ABS1DGJ1_9PROT</name>
<comment type="caution">
    <text evidence="3">The sequence shown here is derived from an EMBL/GenBank/DDBJ whole genome shotgun (WGS) entry which is preliminary data.</text>
</comment>
<feature type="region of interest" description="Disordered" evidence="1">
    <location>
        <begin position="23"/>
        <end position="62"/>
    </location>
</feature>
<dbReference type="PANTHER" id="PTHR22603:SF66">
    <property type="entry name" value="ETHANOLAMINE KINASE"/>
    <property type="match status" value="1"/>
</dbReference>
<dbReference type="Proteomes" id="UP001296873">
    <property type="component" value="Unassembled WGS sequence"/>
</dbReference>
<accession>A0ABS1DGJ1</accession>
<keyword evidence="3" id="KW-0808">Transferase</keyword>
<evidence type="ECO:0000256" key="1">
    <source>
        <dbReference type="SAM" id="MobiDB-lite"/>
    </source>
</evidence>
<organism evidence="3 4">
    <name type="scientific">Rhodovibrio sodomensis</name>
    <dbReference type="NCBI Taxonomy" id="1088"/>
    <lineage>
        <taxon>Bacteria</taxon>
        <taxon>Pseudomonadati</taxon>
        <taxon>Pseudomonadota</taxon>
        <taxon>Alphaproteobacteria</taxon>
        <taxon>Rhodospirillales</taxon>
        <taxon>Rhodovibrionaceae</taxon>
        <taxon>Rhodovibrio</taxon>
    </lineage>
</organism>
<dbReference type="InterPro" id="IPR002575">
    <property type="entry name" value="Aminoglycoside_PTrfase"/>
</dbReference>
<dbReference type="CDD" id="cd05151">
    <property type="entry name" value="ChoK-like"/>
    <property type="match status" value="1"/>
</dbReference>
<keyword evidence="3" id="KW-0418">Kinase</keyword>
<dbReference type="Gene3D" id="3.30.200.20">
    <property type="entry name" value="Phosphorylase Kinase, domain 1"/>
    <property type="match status" value="1"/>
</dbReference>
<feature type="domain" description="Aminoglycoside phosphotransferase" evidence="2">
    <location>
        <begin position="88"/>
        <end position="294"/>
    </location>
</feature>
<sequence length="364" mass="39647">MPRRIGGSVNCGLAVRASVGVPQNSTKTYNGLRPPAFVRPASGPPEAGGSASPPTGGPPVTDDLSGYFARIPALKDIPAGEIRAERLGGLTNLVYRVRTADRDYVLRVAGPGTESFIDREVEAHNARAAAAAGVSPEVLFVNETDGLMLMPHIPATTMSPMAFRTTEGAPARAGRAFAQLHGSGETFLFRFELFQMIDDYLKLLDDLGATLPDGYHDLVQEAEAVREVLDAKPATLAPCHCDPLCENFLDTGAAMWILDWEYSGMNDPLWDLGDLSVEAGFSPQQDREMMQAYRGGDVSEADFGRMVVYKAMCDLLWTLWGLIQHAQGNPAEDFWAYSIERFERCKALMGTREFRDRLAAVRAG</sequence>
<dbReference type="SUPFAM" id="SSF56112">
    <property type="entry name" value="Protein kinase-like (PK-like)"/>
    <property type="match status" value="1"/>
</dbReference>
<evidence type="ECO:0000259" key="2">
    <source>
        <dbReference type="Pfam" id="PF01636"/>
    </source>
</evidence>
<evidence type="ECO:0000313" key="3">
    <source>
        <dbReference type="EMBL" id="MBK1669597.1"/>
    </source>
</evidence>
<feature type="compositionally biased region" description="Low complexity" evidence="1">
    <location>
        <begin position="40"/>
        <end position="54"/>
    </location>
</feature>
<dbReference type="EMBL" id="NRRL01000053">
    <property type="protein sequence ID" value="MBK1669597.1"/>
    <property type="molecule type" value="Genomic_DNA"/>
</dbReference>
<dbReference type="InterPro" id="IPR011009">
    <property type="entry name" value="Kinase-like_dom_sf"/>
</dbReference>
<dbReference type="Pfam" id="PF01636">
    <property type="entry name" value="APH"/>
    <property type="match status" value="1"/>
</dbReference>
<keyword evidence="4" id="KW-1185">Reference proteome</keyword>
<gene>
    <name evidence="3" type="ORF">CKO28_16280</name>
</gene>
<protein>
    <submittedName>
        <fullName evidence="3">LPS biosynthesis choline kinase</fullName>
    </submittedName>
</protein>
<dbReference type="Gene3D" id="3.90.1200.10">
    <property type="match status" value="1"/>
</dbReference>
<dbReference type="PANTHER" id="PTHR22603">
    <property type="entry name" value="CHOLINE/ETHANOALAMINE KINASE"/>
    <property type="match status" value="1"/>
</dbReference>
<evidence type="ECO:0000313" key="4">
    <source>
        <dbReference type="Proteomes" id="UP001296873"/>
    </source>
</evidence>
<proteinExistence type="predicted"/>
<dbReference type="GO" id="GO:0016301">
    <property type="term" value="F:kinase activity"/>
    <property type="evidence" value="ECO:0007669"/>
    <property type="project" value="UniProtKB-KW"/>
</dbReference>